<accession>A0A9Q0ANX6</accession>
<proteinExistence type="predicted"/>
<feature type="compositionally biased region" description="Basic and acidic residues" evidence="1">
    <location>
        <begin position="206"/>
        <end position="227"/>
    </location>
</feature>
<evidence type="ECO:0000313" key="2">
    <source>
        <dbReference type="EMBL" id="KAI1865174.1"/>
    </source>
</evidence>
<gene>
    <name evidence="2" type="ORF">JX265_008221</name>
</gene>
<evidence type="ECO:0000313" key="3">
    <source>
        <dbReference type="Proteomes" id="UP000829685"/>
    </source>
</evidence>
<keyword evidence="3" id="KW-1185">Reference proteome</keyword>
<feature type="region of interest" description="Disordered" evidence="1">
    <location>
        <begin position="1"/>
        <end position="29"/>
    </location>
</feature>
<organism evidence="2 3">
    <name type="scientific">Neoarthrinium moseri</name>
    <dbReference type="NCBI Taxonomy" id="1658444"/>
    <lineage>
        <taxon>Eukaryota</taxon>
        <taxon>Fungi</taxon>
        <taxon>Dikarya</taxon>
        <taxon>Ascomycota</taxon>
        <taxon>Pezizomycotina</taxon>
        <taxon>Sordariomycetes</taxon>
        <taxon>Xylariomycetidae</taxon>
        <taxon>Amphisphaeriales</taxon>
        <taxon>Apiosporaceae</taxon>
        <taxon>Neoarthrinium</taxon>
    </lineage>
</organism>
<feature type="region of interest" description="Disordered" evidence="1">
    <location>
        <begin position="206"/>
        <end position="237"/>
    </location>
</feature>
<dbReference type="EMBL" id="JAFIMR010000022">
    <property type="protein sequence ID" value="KAI1865174.1"/>
    <property type="molecule type" value="Genomic_DNA"/>
</dbReference>
<protein>
    <submittedName>
        <fullName evidence="2">Uncharacterized protein</fullName>
    </submittedName>
</protein>
<evidence type="ECO:0000256" key="1">
    <source>
        <dbReference type="SAM" id="MobiDB-lite"/>
    </source>
</evidence>
<feature type="compositionally biased region" description="Acidic residues" evidence="1">
    <location>
        <begin position="12"/>
        <end position="25"/>
    </location>
</feature>
<comment type="caution">
    <text evidence="2">The sequence shown here is derived from an EMBL/GenBank/DDBJ whole genome shotgun (WGS) entry which is preliminary data.</text>
</comment>
<sequence length="237" mass="26023">MMSVGSTSPGEDGADDTSDALDMLDSDLPGMPGRRAAMDDKYDDGFNVRPKLAISPGLAPWNGKTEAARCLPRAARYDPDSAHQSAGEGWTWLPVLTRYVRLGGLPIVDHSPLLIWLGQSNYENAETFVDRSEQGATGVDKSEHGSLTLSRRLRDMLETRGERPGASRGKHTATRTLPSLWGRLNQIVVVGRGDDSTVNFVERHRVEQDPHGEAVVRSTRSGERSPDRLVTPLPRRE</sequence>
<name>A0A9Q0ANX6_9PEZI</name>
<dbReference type="Proteomes" id="UP000829685">
    <property type="component" value="Unassembled WGS sequence"/>
</dbReference>
<dbReference type="AlphaFoldDB" id="A0A9Q0ANX6"/>
<reference evidence="2" key="1">
    <citation type="submission" date="2021-03" db="EMBL/GenBank/DDBJ databases">
        <title>Revisited historic fungal species revealed as producer of novel bioactive compounds through whole genome sequencing and comparative genomics.</title>
        <authorList>
            <person name="Vignolle G.A."/>
            <person name="Hochenegger N."/>
            <person name="Mach R.L."/>
            <person name="Mach-Aigner A.R."/>
            <person name="Javad Rahimi M."/>
            <person name="Salim K.A."/>
            <person name="Chan C.M."/>
            <person name="Lim L.B.L."/>
            <person name="Cai F."/>
            <person name="Druzhinina I.S."/>
            <person name="U'Ren J.M."/>
            <person name="Derntl C."/>
        </authorList>
    </citation>
    <scope>NUCLEOTIDE SEQUENCE</scope>
    <source>
        <strain evidence="2">TUCIM 5799</strain>
    </source>
</reference>